<accession>A0A0F9NMM1</accession>
<reference evidence="1" key="1">
    <citation type="journal article" date="2015" name="Nature">
        <title>Complex archaea that bridge the gap between prokaryotes and eukaryotes.</title>
        <authorList>
            <person name="Spang A."/>
            <person name="Saw J.H."/>
            <person name="Jorgensen S.L."/>
            <person name="Zaremba-Niedzwiedzka K."/>
            <person name="Martijn J."/>
            <person name="Lind A.E."/>
            <person name="van Eijk R."/>
            <person name="Schleper C."/>
            <person name="Guy L."/>
            <person name="Ettema T.J."/>
        </authorList>
    </citation>
    <scope>NUCLEOTIDE SEQUENCE</scope>
</reference>
<sequence>METEKSVDIIASGYEWICPACKRYNTEIEVLEIVECSRCKNWFNTNLPEHAMG</sequence>
<organism evidence="1">
    <name type="scientific">marine sediment metagenome</name>
    <dbReference type="NCBI Taxonomy" id="412755"/>
    <lineage>
        <taxon>unclassified sequences</taxon>
        <taxon>metagenomes</taxon>
        <taxon>ecological metagenomes</taxon>
    </lineage>
</organism>
<name>A0A0F9NMM1_9ZZZZ</name>
<dbReference type="EMBL" id="LAZR01003364">
    <property type="protein sequence ID" value="KKN19124.1"/>
    <property type="molecule type" value="Genomic_DNA"/>
</dbReference>
<gene>
    <name evidence="1" type="ORF">LCGC14_0948800</name>
</gene>
<protein>
    <submittedName>
        <fullName evidence="1">Uncharacterized protein</fullName>
    </submittedName>
</protein>
<comment type="caution">
    <text evidence="1">The sequence shown here is derived from an EMBL/GenBank/DDBJ whole genome shotgun (WGS) entry which is preliminary data.</text>
</comment>
<proteinExistence type="predicted"/>
<evidence type="ECO:0000313" key="1">
    <source>
        <dbReference type="EMBL" id="KKN19124.1"/>
    </source>
</evidence>
<dbReference type="AlphaFoldDB" id="A0A0F9NMM1"/>